<gene>
    <name evidence="1" type="ORF">FEAC_09960</name>
</gene>
<dbReference type="Proteomes" id="UP000032336">
    <property type="component" value="Unassembled WGS sequence"/>
</dbReference>
<dbReference type="STRING" id="1121877.FEAC_09960"/>
<organism evidence="1 2">
    <name type="scientific">Ferrimicrobium acidiphilum DSM 19497</name>
    <dbReference type="NCBI Taxonomy" id="1121877"/>
    <lineage>
        <taxon>Bacteria</taxon>
        <taxon>Bacillati</taxon>
        <taxon>Actinomycetota</taxon>
        <taxon>Acidimicrobiia</taxon>
        <taxon>Acidimicrobiales</taxon>
        <taxon>Acidimicrobiaceae</taxon>
        <taxon>Ferrimicrobium</taxon>
    </lineage>
</organism>
<evidence type="ECO:0000313" key="1">
    <source>
        <dbReference type="EMBL" id="KJE77282.1"/>
    </source>
</evidence>
<sequence length="46" mass="5521">MSLIRVAFRKFSGSYQKSAERHAQMLCTNRLQNRYRNQFGWRLITG</sequence>
<evidence type="ECO:0000313" key="2">
    <source>
        <dbReference type="Proteomes" id="UP000032336"/>
    </source>
</evidence>
<reference evidence="1 2" key="1">
    <citation type="submission" date="2015-01" db="EMBL/GenBank/DDBJ databases">
        <title>Draft genome of the acidophilic iron oxidizer Ferrimicrobium acidiphilum strain T23.</title>
        <authorList>
            <person name="Poehlein A."/>
            <person name="Eisen S."/>
            <person name="Schloemann M."/>
            <person name="Johnson B.D."/>
            <person name="Daniel R."/>
            <person name="Muehling M."/>
        </authorList>
    </citation>
    <scope>NUCLEOTIDE SEQUENCE [LARGE SCALE GENOMIC DNA]</scope>
    <source>
        <strain evidence="1 2">T23</strain>
    </source>
</reference>
<name>A0A0D8FYB7_9ACTN</name>
<comment type="caution">
    <text evidence="1">The sequence shown here is derived from an EMBL/GenBank/DDBJ whole genome shotgun (WGS) entry which is preliminary data.</text>
</comment>
<dbReference type="EMBL" id="JXUW01000006">
    <property type="protein sequence ID" value="KJE77282.1"/>
    <property type="molecule type" value="Genomic_DNA"/>
</dbReference>
<proteinExistence type="predicted"/>
<protein>
    <submittedName>
        <fullName evidence="1">Uncharacterized protein</fullName>
    </submittedName>
</protein>
<accession>A0A0D8FYB7</accession>
<keyword evidence="2" id="KW-1185">Reference proteome</keyword>
<dbReference type="AlphaFoldDB" id="A0A0D8FYB7"/>